<dbReference type="AlphaFoldDB" id="A0A2Z7CJ37"/>
<evidence type="ECO:0000313" key="3">
    <source>
        <dbReference type="Proteomes" id="UP000250235"/>
    </source>
</evidence>
<dbReference type="EMBL" id="KQ995397">
    <property type="protein sequence ID" value="KZV46723.1"/>
    <property type="molecule type" value="Genomic_DNA"/>
</dbReference>
<gene>
    <name evidence="2" type="ORF">F511_13748</name>
</gene>
<dbReference type="Proteomes" id="UP000250235">
    <property type="component" value="Unassembled WGS sequence"/>
</dbReference>
<feature type="compositionally biased region" description="Basic and acidic residues" evidence="1">
    <location>
        <begin position="58"/>
        <end position="69"/>
    </location>
</feature>
<feature type="compositionally biased region" description="Polar residues" evidence="1">
    <location>
        <begin position="77"/>
        <end position="92"/>
    </location>
</feature>
<proteinExistence type="predicted"/>
<evidence type="ECO:0000313" key="2">
    <source>
        <dbReference type="EMBL" id="KZV46723.1"/>
    </source>
</evidence>
<reference evidence="2 3" key="1">
    <citation type="journal article" date="2015" name="Proc. Natl. Acad. Sci. U.S.A.">
        <title>The resurrection genome of Boea hygrometrica: A blueprint for survival of dehydration.</title>
        <authorList>
            <person name="Xiao L."/>
            <person name="Yang G."/>
            <person name="Zhang L."/>
            <person name="Yang X."/>
            <person name="Zhao S."/>
            <person name="Ji Z."/>
            <person name="Zhou Q."/>
            <person name="Hu M."/>
            <person name="Wang Y."/>
            <person name="Chen M."/>
            <person name="Xu Y."/>
            <person name="Jin H."/>
            <person name="Xiao X."/>
            <person name="Hu G."/>
            <person name="Bao F."/>
            <person name="Hu Y."/>
            <person name="Wan P."/>
            <person name="Li L."/>
            <person name="Deng X."/>
            <person name="Kuang T."/>
            <person name="Xiang C."/>
            <person name="Zhu J.K."/>
            <person name="Oliver M.J."/>
            <person name="He Y."/>
        </authorList>
    </citation>
    <scope>NUCLEOTIDE SEQUENCE [LARGE SCALE GENOMIC DNA]</scope>
    <source>
        <strain evidence="3">cv. XS01</strain>
    </source>
</reference>
<accession>A0A2Z7CJ37</accession>
<organism evidence="2 3">
    <name type="scientific">Dorcoceras hygrometricum</name>
    <dbReference type="NCBI Taxonomy" id="472368"/>
    <lineage>
        <taxon>Eukaryota</taxon>
        <taxon>Viridiplantae</taxon>
        <taxon>Streptophyta</taxon>
        <taxon>Embryophyta</taxon>
        <taxon>Tracheophyta</taxon>
        <taxon>Spermatophyta</taxon>
        <taxon>Magnoliopsida</taxon>
        <taxon>eudicotyledons</taxon>
        <taxon>Gunneridae</taxon>
        <taxon>Pentapetalae</taxon>
        <taxon>asterids</taxon>
        <taxon>lamiids</taxon>
        <taxon>Lamiales</taxon>
        <taxon>Gesneriaceae</taxon>
        <taxon>Didymocarpoideae</taxon>
        <taxon>Trichosporeae</taxon>
        <taxon>Loxocarpinae</taxon>
        <taxon>Dorcoceras</taxon>
    </lineage>
</organism>
<name>A0A2Z7CJ37_9LAMI</name>
<protein>
    <submittedName>
        <fullName evidence="2">Uncharacterized protein</fullName>
    </submittedName>
</protein>
<sequence length="103" mass="11739">MGIDQLKLHPVQPGYLKNLQRPTKTHAAQNRERKRGQQLSWQISSEPLHHAQPISRWKSSERDLQHRSDGQMGSRRISPQAQSRAGAVSSNKMFFLNGRSADL</sequence>
<keyword evidence="3" id="KW-1185">Reference proteome</keyword>
<feature type="region of interest" description="Disordered" evidence="1">
    <location>
        <begin position="1"/>
        <end position="103"/>
    </location>
</feature>
<evidence type="ECO:0000256" key="1">
    <source>
        <dbReference type="SAM" id="MobiDB-lite"/>
    </source>
</evidence>